<keyword evidence="2" id="KW-0812">Transmembrane</keyword>
<dbReference type="SUPFAM" id="SSF53474">
    <property type="entry name" value="alpha/beta-Hydrolases"/>
    <property type="match status" value="1"/>
</dbReference>
<name>A0A6A6LSV4_HEVBR</name>
<evidence type="ECO:0000313" key="4">
    <source>
        <dbReference type="Proteomes" id="UP000467840"/>
    </source>
</evidence>
<dbReference type="GO" id="GO:0016790">
    <property type="term" value="F:thiolester hydrolase activity"/>
    <property type="evidence" value="ECO:0007669"/>
    <property type="project" value="TreeGrafter"/>
</dbReference>
<dbReference type="EMBL" id="JAAGAX010000009">
    <property type="protein sequence ID" value="KAF2303567.1"/>
    <property type="molecule type" value="Genomic_DNA"/>
</dbReference>
<accession>A0A6A6LSV4</accession>
<dbReference type="PANTHER" id="PTHR11247:SF79">
    <property type="entry name" value="ALPHA_BETA-HYDROLASES SUPERFAMILY PROTEIN"/>
    <property type="match status" value="1"/>
</dbReference>
<evidence type="ECO:0000256" key="1">
    <source>
        <dbReference type="ARBA" id="ARBA00022801"/>
    </source>
</evidence>
<protein>
    <recommendedName>
        <fullName evidence="5">Palmitoyl-protein thioesterase 1</fullName>
    </recommendedName>
</protein>
<dbReference type="Gene3D" id="3.40.50.1820">
    <property type="entry name" value="alpha/beta hydrolase"/>
    <property type="match status" value="1"/>
</dbReference>
<keyword evidence="4" id="KW-1185">Reference proteome</keyword>
<evidence type="ECO:0000256" key="2">
    <source>
        <dbReference type="SAM" id="Phobius"/>
    </source>
</evidence>
<evidence type="ECO:0008006" key="5">
    <source>
        <dbReference type="Google" id="ProtNLM"/>
    </source>
</evidence>
<feature type="transmembrane region" description="Helical" evidence="2">
    <location>
        <begin position="21"/>
        <end position="43"/>
    </location>
</feature>
<dbReference type="Proteomes" id="UP000467840">
    <property type="component" value="Chromosome 16"/>
</dbReference>
<evidence type="ECO:0000313" key="3">
    <source>
        <dbReference type="EMBL" id="KAF2303567.1"/>
    </source>
</evidence>
<comment type="caution">
    <text evidence="3">The sequence shown here is derived from an EMBL/GenBank/DDBJ whole genome shotgun (WGS) entry which is preliminary data.</text>
</comment>
<keyword evidence="1" id="KW-0378">Hydrolase</keyword>
<keyword evidence="2" id="KW-1133">Transmembrane helix</keyword>
<organism evidence="3 4">
    <name type="scientific">Hevea brasiliensis</name>
    <name type="common">Para rubber tree</name>
    <name type="synonym">Siphonia brasiliensis</name>
    <dbReference type="NCBI Taxonomy" id="3981"/>
    <lineage>
        <taxon>Eukaryota</taxon>
        <taxon>Viridiplantae</taxon>
        <taxon>Streptophyta</taxon>
        <taxon>Embryophyta</taxon>
        <taxon>Tracheophyta</taxon>
        <taxon>Spermatophyta</taxon>
        <taxon>Magnoliopsida</taxon>
        <taxon>eudicotyledons</taxon>
        <taxon>Gunneridae</taxon>
        <taxon>Pentapetalae</taxon>
        <taxon>rosids</taxon>
        <taxon>fabids</taxon>
        <taxon>Malpighiales</taxon>
        <taxon>Euphorbiaceae</taxon>
        <taxon>Crotonoideae</taxon>
        <taxon>Micrandreae</taxon>
        <taxon>Hevea</taxon>
    </lineage>
</organism>
<keyword evidence="2" id="KW-0472">Membrane</keyword>
<sequence>MLRNAIETNVNILAKFITTSASLAIVTSIPELLAVTCLSFPLISHLLRWLSRLEDLEMHSHVLKIGFCLDLDVLTALIDMYAKIFQESIGDKCTNRGITRFTELLSNWSGAPGYCLEIGDGSWDSWTIPLHEQFICLRTRFLFQFTGESMSELANGYNIVGLSQGNMLGRGIIEFCEGGPAVKNFISLGGPHAGTASVPFCGSGLVCILVDALIRLEIYSSYVQEHLAPSGYLKIPTDIADYLKGCKFLPKLNNEIIKNSTYKERFASLENLVLIMFEQDTVLIPKETSWFGYYPDGAFTPVLPAQETNLYTEDWIGFKTLDEAGKVKFINVSGNHLEISRNDMKKYIVPYLEGQASYQQIKTEPSSCRWVSSIRNFFIELFGLTEDQALLHIL</sequence>
<dbReference type="Pfam" id="PF02089">
    <property type="entry name" value="Palm_thioest"/>
    <property type="match status" value="1"/>
</dbReference>
<reference evidence="3 4" key="1">
    <citation type="journal article" date="2020" name="Mol. Plant">
        <title>The Chromosome-Based Rubber Tree Genome Provides New Insights into Spurge Genome Evolution and Rubber Biosynthesis.</title>
        <authorList>
            <person name="Liu J."/>
            <person name="Shi C."/>
            <person name="Shi C.C."/>
            <person name="Li W."/>
            <person name="Zhang Q.J."/>
            <person name="Zhang Y."/>
            <person name="Li K."/>
            <person name="Lu H.F."/>
            <person name="Shi C."/>
            <person name="Zhu S.T."/>
            <person name="Xiao Z.Y."/>
            <person name="Nan H."/>
            <person name="Yue Y."/>
            <person name="Zhu X.G."/>
            <person name="Wu Y."/>
            <person name="Hong X.N."/>
            <person name="Fan G.Y."/>
            <person name="Tong Y."/>
            <person name="Zhang D."/>
            <person name="Mao C.L."/>
            <person name="Liu Y.L."/>
            <person name="Hao S.J."/>
            <person name="Liu W.Q."/>
            <person name="Lv M.Q."/>
            <person name="Zhang H.B."/>
            <person name="Liu Y."/>
            <person name="Hu-Tang G.R."/>
            <person name="Wang J.P."/>
            <person name="Wang J.H."/>
            <person name="Sun Y.H."/>
            <person name="Ni S.B."/>
            <person name="Chen W.B."/>
            <person name="Zhang X.C."/>
            <person name="Jiao Y.N."/>
            <person name="Eichler E.E."/>
            <person name="Li G.H."/>
            <person name="Liu X."/>
            <person name="Gao L.Z."/>
        </authorList>
    </citation>
    <scope>NUCLEOTIDE SEQUENCE [LARGE SCALE GENOMIC DNA]</scope>
    <source>
        <strain evidence="4">cv. GT1</strain>
        <tissue evidence="3">Leaf</tissue>
    </source>
</reference>
<gene>
    <name evidence="3" type="ORF">GH714_019198</name>
</gene>
<dbReference type="AlphaFoldDB" id="A0A6A6LSV4"/>
<dbReference type="PANTHER" id="PTHR11247">
    <property type="entry name" value="PALMITOYL-PROTEIN THIOESTERASE/DOLICHYLDIPHOSPHATASE 1"/>
    <property type="match status" value="1"/>
</dbReference>
<dbReference type="InterPro" id="IPR029058">
    <property type="entry name" value="AB_hydrolase_fold"/>
</dbReference>
<proteinExistence type="predicted"/>